<evidence type="ECO:0000259" key="1">
    <source>
        <dbReference type="Pfam" id="PF25164"/>
    </source>
</evidence>
<organism evidence="2 3">
    <name type="scientific">Mucilaginibacter mallensis</name>
    <dbReference type="NCBI Taxonomy" id="652787"/>
    <lineage>
        <taxon>Bacteria</taxon>
        <taxon>Pseudomonadati</taxon>
        <taxon>Bacteroidota</taxon>
        <taxon>Sphingobacteriia</taxon>
        <taxon>Sphingobacteriales</taxon>
        <taxon>Sphingobacteriaceae</taxon>
        <taxon>Mucilaginibacter</taxon>
    </lineage>
</organism>
<dbReference type="OrthoDB" id="4212451at2"/>
<gene>
    <name evidence="2" type="ORF">SAMN05216490_1276</name>
</gene>
<proteinExistence type="predicted"/>
<dbReference type="InterPro" id="IPR057253">
    <property type="entry name" value="CoiA-like_N"/>
</dbReference>
<evidence type="ECO:0000313" key="3">
    <source>
        <dbReference type="Proteomes" id="UP000199679"/>
    </source>
</evidence>
<accession>A0A1H1SRK1</accession>
<name>A0A1H1SRK1_MUCMA</name>
<dbReference type="Proteomes" id="UP000199679">
    <property type="component" value="Chromosome I"/>
</dbReference>
<sequence>MIRYANVNWETRTPETGLKGLCPACGHPVTAKCGAVRIHHWAHLKRIDCDAWWEPMTQWHLDWQDHFPKEWREKVFRDEITGEFHRSDIQTPQGITIEFQHSALSIDELLSRNIFYKKLIWVINVCYGDVNAFVIFV</sequence>
<protein>
    <submittedName>
        <fullName evidence="2">Competence protein CoiA</fullName>
    </submittedName>
</protein>
<dbReference type="RefSeq" id="WP_091370435.1">
    <property type="nucleotide sequence ID" value="NZ_LT629740.1"/>
</dbReference>
<dbReference type="STRING" id="652787.SAMN05216490_1276"/>
<dbReference type="Pfam" id="PF25164">
    <property type="entry name" value="CoiA_N"/>
    <property type="match status" value="1"/>
</dbReference>
<evidence type="ECO:0000313" key="2">
    <source>
        <dbReference type="EMBL" id="SDS50647.1"/>
    </source>
</evidence>
<dbReference type="AlphaFoldDB" id="A0A1H1SRK1"/>
<keyword evidence="3" id="KW-1185">Reference proteome</keyword>
<reference evidence="2 3" key="1">
    <citation type="submission" date="2016-10" db="EMBL/GenBank/DDBJ databases">
        <authorList>
            <person name="de Groot N.N."/>
        </authorList>
    </citation>
    <scope>NUCLEOTIDE SEQUENCE [LARGE SCALE GENOMIC DNA]</scope>
    <source>
        <strain evidence="2 3">MP1X4</strain>
    </source>
</reference>
<feature type="domain" description="Competence protein CoiA-like N-terminal" evidence="1">
    <location>
        <begin position="21"/>
        <end position="50"/>
    </location>
</feature>
<dbReference type="EMBL" id="LT629740">
    <property type="protein sequence ID" value="SDS50647.1"/>
    <property type="molecule type" value="Genomic_DNA"/>
</dbReference>